<dbReference type="STRING" id="1720063.SAMN05216217_12029"/>
<dbReference type="InterPro" id="IPR039425">
    <property type="entry name" value="RNA_pol_sigma-70-like"/>
</dbReference>
<dbReference type="InterPro" id="IPR000838">
    <property type="entry name" value="RNA_pol_sigma70_ECF_CS"/>
</dbReference>
<evidence type="ECO:0000313" key="8">
    <source>
        <dbReference type="EMBL" id="SFM86842.1"/>
    </source>
</evidence>
<dbReference type="Proteomes" id="UP000243629">
    <property type="component" value="Unassembled WGS sequence"/>
</dbReference>
<evidence type="ECO:0000259" key="7">
    <source>
        <dbReference type="SMART" id="SM00421"/>
    </source>
</evidence>
<evidence type="ECO:0000256" key="5">
    <source>
        <dbReference type="ARBA" id="ARBA00023163"/>
    </source>
</evidence>
<dbReference type="CDD" id="cd06171">
    <property type="entry name" value="Sigma70_r4"/>
    <property type="match status" value="1"/>
</dbReference>
<dbReference type="PROSITE" id="PS01063">
    <property type="entry name" value="SIGMA70_ECF"/>
    <property type="match status" value="1"/>
</dbReference>
<dbReference type="NCBIfam" id="TIGR02937">
    <property type="entry name" value="sigma70-ECF"/>
    <property type="match status" value="1"/>
</dbReference>
<keyword evidence="3 6" id="KW-0731">Sigma factor</keyword>
<keyword evidence="9" id="KW-1185">Reference proteome</keyword>
<dbReference type="AlphaFoldDB" id="A0A1I4UD12"/>
<reference evidence="9" key="1">
    <citation type="submission" date="2016-10" db="EMBL/GenBank/DDBJ databases">
        <authorList>
            <person name="Varghese N."/>
            <person name="Submissions S."/>
        </authorList>
    </citation>
    <scope>NUCLEOTIDE SEQUENCE [LARGE SCALE GENOMIC DNA]</scope>
    <source>
        <strain evidence="9">DSM 24213</strain>
    </source>
</reference>
<dbReference type="InterPro" id="IPR036388">
    <property type="entry name" value="WH-like_DNA-bd_sf"/>
</dbReference>
<feature type="domain" description="HTH luxR-type" evidence="7">
    <location>
        <begin position="127"/>
        <end position="178"/>
    </location>
</feature>
<dbReference type="InterPro" id="IPR013249">
    <property type="entry name" value="RNA_pol_sigma70_r4_t2"/>
</dbReference>
<dbReference type="OrthoDB" id="9782108at2"/>
<keyword evidence="4 6" id="KW-0238">DNA-binding</keyword>
<proteinExistence type="inferred from homology"/>
<dbReference type="InterPro" id="IPR013324">
    <property type="entry name" value="RNA_pol_sigma_r3/r4-like"/>
</dbReference>
<dbReference type="Pfam" id="PF08281">
    <property type="entry name" value="Sigma70_r4_2"/>
    <property type="match status" value="1"/>
</dbReference>
<keyword evidence="5 6" id="KW-0804">Transcription</keyword>
<evidence type="ECO:0000256" key="2">
    <source>
        <dbReference type="ARBA" id="ARBA00023015"/>
    </source>
</evidence>
<dbReference type="InterPro" id="IPR000792">
    <property type="entry name" value="Tscrpt_reg_LuxR_C"/>
</dbReference>
<dbReference type="InterPro" id="IPR013325">
    <property type="entry name" value="RNA_pol_sigma_r2"/>
</dbReference>
<organism evidence="8 9">
    <name type="scientific">Halopseudomonas yangmingensis</name>
    <dbReference type="NCBI Taxonomy" id="1720063"/>
    <lineage>
        <taxon>Bacteria</taxon>
        <taxon>Pseudomonadati</taxon>
        <taxon>Pseudomonadota</taxon>
        <taxon>Gammaproteobacteria</taxon>
        <taxon>Pseudomonadales</taxon>
        <taxon>Pseudomonadaceae</taxon>
        <taxon>Halopseudomonas</taxon>
    </lineage>
</organism>
<dbReference type="RefSeq" id="WP_093478738.1">
    <property type="nucleotide sequence ID" value="NZ_FOUI01000020.1"/>
</dbReference>
<comment type="similarity">
    <text evidence="1 6">Belongs to the sigma-70 factor family. ECF subfamily.</text>
</comment>
<dbReference type="PANTHER" id="PTHR43133:SF8">
    <property type="entry name" value="RNA POLYMERASE SIGMA FACTOR HI_1459-RELATED"/>
    <property type="match status" value="1"/>
</dbReference>
<evidence type="ECO:0000256" key="3">
    <source>
        <dbReference type="ARBA" id="ARBA00023082"/>
    </source>
</evidence>
<dbReference type="EMBL" id="FOUI01000020">
    <property type="protein sequence ID" value="SFM86842.1"/>
    <property type="molecule type" value="Genomic_DNA"/>
</dbReference>
<sequence>MHGTDGELIRQAQAGDRQAFGRLVQQHQGRVFSFVRRLCGNPDNALDITQDTFIKVWHALPDWRPDARFETWLLRIARNACIDVLRRTHREPEPLPEDDALIDPAPSPLRQLEGGRRIAQLEQLLTGLALAQREVLLLRELEGLSYQEIAAALEISEGTVKSRLARARSALLQARRTLTGDSDD</sequence>
<dbReference type="GO" id="GO:0016987">
    <property type="term" value="F:sigma factor activity"/>
    <property type="evidence" value="ECO:0007669"/>
    <property type="project" value="UniProtKB-KW"/>
</dbReference>
<keyword evidence="2 6" id="KW-0805">Transcription regulation</keyword>
<dbReference type="InterPro" id="IPR007627">
    <property type="entry name" value="RNA_pol_sigma70_r2"/>
</dbReference>
<name>A0A1I4UD12_9GAMM</name>
<dbReference type="Gene3D" id="1.10.10.10">
    <property type="entry name" value="Winged helix-like DNA-binding domain superfamily/Winged helix DNA-binding domain"/>
    <property type="match status" value="1"/>
</dbReference>
<evidence type="ECO:0000256" key="4">
    <source>
        <dbReference type="ARBA" id="ARBA00023125"/>
    </source>
</evidence>
<protein>
    <recommendedName>
        <fullName evidence="6">RNA polymerase sigma factor</fullName>
    </recommendedName>
</protein>
<evidence type="ECO:0000313" key="9">
    <source>
        <dbReference type="Proteomes" id="UP000243629"/>
    </source>
</evidence>
<dbReference type="InterPro" id="IPR014284">
    <property type="entry name" value="RNA_pol_sigma-70_dom"/>
</dbReference>
<accession>A0A1I4UD12</accession>
<evidence type="ECO:0000256" key="1">
    <source>
        <dbReference type="ARBA" id="ARBA00010641"/>
    </source>
</evidence>
<dbReference type="GO" id="GO:0006352">
    <property type="term" value="P:DNA-templated transcription initiation"/>
    <property type="evidence" value="ECO:0007669"/>
    <property type="project" value="InterPro"/>
</dbReference>
<dbReference type="Pfam" id="PF04542">
    <property type="entry name" value="Sigma70_r2"/>
    <property type="match status" value="1"/>
</dbReference>
<dbReference type="Gene3D" id="1.10.1740.10">
    <property type="match status" value="1"/>
</dbReference>
<dbReference type="PANTHER" id="PTHR43133">
    <property type="entry name" value="RNA POLYMERASE ECF-TYPE SIGMA FACTO"/>
    <property type="match status" value="1"/>
</dbReference>
<dbReference type="SUPFAM" id="SSF88659">
    <property type="entry name" value="Sigma3 and sigma4 domains of RNA polymerase sigma factors"/>
    <property type="match status" value="1"/>
</dbReference>
<dbReference type="SUPFAM" id="SSF88946">
    <property type="entry name" value="Sigma2 domain of RNA polymerase sigma factors"/>
    <property type="match status" value="1"/>
</dbReference>
<dbReference type="SMART" id="SM00421">
    <property type="entry name" value="HTH_LUXR"/>
    <property type="match status" value="1"/>
</dbReference>
<dbReference type="GO" id="GO:0003677">
    <property type="term" value="F:DNA binding"/>
    <property type="evidence" value="ECO:0007669"/>
    <property type="project" value="UniProtKB-KW"/>
</dbReference>
<evidence type="ECO:0000256" key="6">
    <source>
        <dbReference type="RuleBase" id="RU000716"/>
    </source>
</evidence>
<gene>
    <name evidence="8" type="ORF">SAMN05216217_12029</name>
</gene>